<evidence type="ECO:0000259" key="1">
    <source>
        <dbReference type="Pfam" id="PF26642"/>
    </source>
</evidence>
<evidence type="ECO:0000313" key="2">
    <source>
        <dbReference type="EMBL" id="NZA27206.1"/>
    </source>
</evidence>
<feature type="domain" description="XAC0095-like" evidence="1">
    <location>
        <begin position="13"/>
        <end position="80"/>
    </location>
</feature>
<protein>
    <recommendedName>
        <fullName evidence="1">XAC0095-like domain-containing protein</fullName>
    </recommendedName>
</protein>
<sequence>MSKGPGSFAPTPGCYQLSEDAHLALEQTRDRLRLLACLAAPRSPQDDLPVAELPLKPAALAHCFMELAGQLDHSLRQTHWSGAGRTAEAPHAEPSL</sequence>
<dbReference type="EMBL" id="JACCKA010000073">
    <property type="protein sequence ID" value="NZA27206.1"/>
    <property type="molecule type" value="Genomic_DNA"/>
</dbReference>
<comment type="caution">
    <text evidence="2">The sequence shown here is derived from an EMBL/GenBank/DDBJ whole genome shotgun (WGS) entry which is preliminary data.</text>
</comment>
<dbReference type="RefSeq" id="WP_180678987.1">
    <property type="nucleotide sequence ID" value="NZ_JACCKA010000073.1"/>
</dbReference>
<dbReference type="NCBIfam" id="NF047335">
    <property type="entry name" value="T3SS_XAC0095"/>
    <property type="match status" value="1"/>
</dbReference>
<organism evidence="2 3">
    <name type="scientific">Luteimonas salinisoli</name>
    <dbReference type="NCBI Taxonomy" id="2752307"/>
    <lineage>
        <taxon>Bacteria</taxon>
        <taxon>Pseudomonadati</taxon>
        <taxon>Pseudomonadota</taxon>
        <taxon>Gammaproteobacteria</taxon>
        <taxon>Lysobacterales</taxon>
        <taxon>Lysobacteraceae</taxon>
        <taxon>Luteimonas</taxon>
    </lineage>
</organism>
<keyword evidence="3" id="KW-1185">Reference proteome</keyword>
<name>A0A853JD36_9GAMM</name>
<evidence type="ECO:0000313" key="3">
    <source>
        <dbReference type="Proteomes" id="UP000578091"/>
    </source>
</evidence>
<proteinExistence type="predicted"/>
<dbReference type="Pfam" id="PF26642">
    <property type="entry name" value="XAC0095_dom"/>
    <property type="match status" value="1"/>
</dbReference>
<dbReference type="Proteomes" id="UP000578091">
    <property type="component" value="Unassembled WGS sequence"/>
</dbReference>
<gene>
    <name evidence="2" type="ORF">H0E84_12520</name>
</gene>
<reference evidence="2 3" key="1">
    <citation type="submission" date="2020-07" db="EMBL/GenBank/DDBJ databases">
        <title>Luteimonas sp. SJ-92.</title>
        <authorList>
            <person name="Huang X.-X."/>
            <person name="Xu L."/>
            <person name="Sun J.-Q."/>
        </authorList>
    </citation>
    <scope>NUCLEOTIDE SEQUENCE [LARGE SCALE GENOMIC DNA]</scope>
    <source>
        <strain evidence="2 3">SJ-92</strain>
    </source>
</reference>
<dbReference type="AlphaFoldDB" id="A0A853JD36"/>
<accession>A0A853JD36</accession>
<dbReference type="InterPro" id="IPR058099">
    <property type="entry name" value="T3SS_XAC0095_dom"/>
</dbReference>